<dbReference type="InterPro" id="IPR014710">
    <property type="entry name" value="RmlC-like_jellyroll"/>
</dbReference>
<protein>
    <submittedName>
        <fullName evidence="5">Transcriptional regulator, AraC family</fullName>
    </submittedName>
</protein>
<dbReference type="PROSITE" id="PS01124">
    <property type="entry name" value="HTH_ARAC_FAMILY_2"/>
    <property type="match status" value="1"/>
</dbReference>
<feature type="domain" description="HTH araC/xylS-type" evidence="4">
    <location>
        <begin position="181"/>
        <end position="278"/>
    </location>
</feature>
<evidence type="ECO:0000256" key="3">
    <source>
        <dbReference type="ARBA" id="ARBA00023163"/>
    </source>
</evidence>
<dbReference type="InterPro" id="IPR018060">
    <property type="entry name" value="HTH_AraC"/>
</dbReference>
<dbReference type="Pfam" id="PF02311">
    <property type="entry name" value="AraC_binding"/>
    <property type="match status" value="1"/>
</dbReference>
<keyword evidence="3" id="KW-0804">Transcription</keyword>
<dbReference type="Gene3D" id="2.60.120.10">
    <property type="entry name" value="Jelly Rolls"/>
    <property type="match status" value="1"/>
</dbReference>
<dbReference type="Pfam" id="PF12833">
    <property type="entry name" value="HTH_18"/>
    <property type="match status" value="1"/>
</dbReference>
<dbReference type="InterPro" id="IPR009057">
    <property type="entry name" value="Homeodomain-like_sf"/>
</dbReference>
<evidence type="ECO:0000313" key="6">
    <source>
        <dbReference type="Proteomes" id="UP000219573"/>
    </source>
</evidence>
<sequence length="280" mass="33640">MENHFHYESQNKYNIAQSKSMTLPKFQLHVHDCYELYYFISGDVTYYIEGQSYEIKNNDILIINNQELHKPVFNSDLTYERMTIHFNPEYISKYNNDNFNLLQCFEERKPGHLNKIDHYNIYAYKIDHYFDKIIDYIRRKPPEAEVMIETTFIQILVLLNKIYSQTDNLHIKSVDCDPKITRILNFINNNLNRKITLKILQNKFHLDKYYICHLFKENTGFTILQYIRYKKIMKSKEMLLQGITCNEVSISLGFGDYSSFYRSFKDILGISPREFIKINS</sequence>
<evidence type="ECO:0000256" key="1">
    <source>
        <dbReference type="ARBA" id="ARBA00023015"/>
    </source>
</evidence>
<dbReference type="InterPro" id="IPR003313">
    <property type="entry name" value="AraC-bd"/>
</dbReference>
<proteinExistence type="predicted"/>
<dbReference type="PANTHER" id="PTHR43280:SF34">
    <property type="entry name" value="ARAC-FAMILY TRANSCRIPTIONAL REGULATOR"/>
    <property type="match status" value="1"/>
</dbReference>
<evidence type="ECO:0000259" key="4">
    <source>
        <dbReference type="PROSITE" id="PS01124"/>
    </source>
</evidence>
<gene>
    <name evidence="5" type="ORF">SAMN06265827_12636</name>
</gene>
<dbReference type="InterPro" id="IPR037923">
    <property type="entry name" value="HTH-like"/>
</dbReference>
<dbReference type="Proteomes" id="UP000219573">
    <property type="component" value="Unassembled WGS sequence"/>
</dbReference>
<accession>A0A285HWM3</accession>
<dbReference type="PANTHER" id="PTHR43280">
    <property type="entry name" value="ARAC-FAMILY TRANSCRIPTIONAL REGULATOR"/>
    <property type="match status" value="1"/>
</dbReference>
<evidence type="ECO:0000256" key="2">
    <source>
        <dbReference type="ARBA" id="ARBA00023125"/>
    </source>
</evidence>
<evidence type="ECO:0000313" key="5">
    <source>
        <dbReference type="EMBL" id="SNY40047.1"/>
    </source>
</evidence>
<dbReference type="GO" id="GO:0043565">
    <property type="term" value="F:sequence-specific DNA binding"/>
    <property type="evidence" value="ECO:0007669"/>
    <property type="project" value="InterPro"/>
</dbReference>
<dbReference type="GO" id="GO:0003700">
    <property type="term" value="F:DNA-binding transcription factor activity"/>
    <property type="evidence" value="ECO:0007669"/>
    <property type="project" value="InterPro"/>
</dbReference>
<organism evidence="5 6">
    <name type="scientific">Orenia metallireducens</name>
    <dbReference type="NCBI Taxonomy" id="1413210"/>
    <lineage>
        <taxon>Bacteria</taxon>
        <taxon>Bacillati</taxon>
        <taxon>Bacillota</taxon>
        <taxon>Clostridia</taxon>
        <taxon>Halanaerobiales</taxon>
        <taxon>Halobacteroidaceae</taxon>
        <taxon>Orenia</taxon>
    </lineage>
</organism>
<keyword evidence="1" id="KW-0805">Transcription regulation</keyword>
<reference evidence="6" key="1">
    <citation type="submission" date="2017-09" db="EMBL/GenBank/DDBJ databases">
        <authorList>
            <person name="Varghese N."/>
            <person name="Submissions S."/>
        </authorList>
    </citation>
    <scope>NUCLEOTIDE SEQUENCE [LARGE SCALE GENOMIC DNA]</scope>
    <source>
        <strain evidence="6">MSL47</strain>
    </source>
</reference>
<name>A0A285HWM3_9FIRM</name>
<dbReference type="AlphaFoldDB" id="A0A285HWM3"/>
<dbReference type="SMART" id="SM00342">
    <property type="entry name" value="HTH_ARAC"/>
    <property type="match status" value="1"/>
</dbReference>
<dbReference type="SUPFAM" id="SSF51215">
    <property type="entry name" value="Regulatory protein AraC"/>
    <property type="match status" value="1"/>
</dbReference>
<dbReference type="SUPFAM" id="SSF46689">
    <property type="entry name" value="Homeodomain-like"/>
    <property type="match status" value="2"/>
</dbReference>
<dbReference type="OrthoDB" id="2990361at2"/>
<keyword evidence="6" id="KW-1185">Reference proteome</keyword>
<keyword evidence="2" id="KW-0238">DNA-binding</keyword>
<dbReference type="RefSeq" id="WP_097018947.1">
    <property type="nucleotide sequence ID" value="NZ_OBDZ01000026.1"/>
</dbReference>
<dbReference type="Gene3D" id="1.10.10.60">
    <property type="entry name" value="Homeodomain-like"/>
    <property type="match status" value="2"/>
</dbReference>
<dbReference type="EMBL" id="OBDZ01000026">
    <property type="protein sequence ID" value="SNY40047.1"/>
    <property type="molecule type" value="Genomic_DNA"/>
</dbReference>